<dbReference type="GO" id="GO:0004016">
    <property type="term" value="F:adenylate cyclase activity"/>
    <property type="evidence" value="ECO:0007669"/>
    <property type="project" value="UniProtKB-EC"/>
</dbReference>
<organism evidence="2 3">
    <name type="scientific">Palleronia abyssalis</name>
    <dbReference type="NCBI Taxonomy" id="1501240"/>
    <lineage>
        <taxon>Bacteria</taxon>
        <taxon>Pseudomonadati</taxon>
        <taxon>Pseudomonadota</taxon>
        <taxon>Alphaproteobacteria</taxon>
        <taxon>Rhodobacterales</taxon>
        <taxon>Roseobacteraceae</taxon>
        <taxon>Palleronia</taxon>
    </lineage>
</organism>
<dbReference type="AlphaFoldDB" id="A0A2R8BZ71"/>
<evidence type="ECO:0000313" key="2">
    <source>
        <dbReference type="EMBL" id="SPJ25458.1"/>
    </source>
</evidence>
<dbReference type="OrthoDB" id="9789782at2"/>
<accession>A0A2R8BZ71</accession>
<dbReference type="EMBL" id="ONZF01000009">
    <property type="protein sequence ID" value="SPJ25458.1"/>
    <property type="molecule type" value="Genomic_DNA"/>
</dbReference>
<dbReference type="RefSeq" id="WP_108895263.1">
    <property type="nucleotide sequence ID" value="NZ_ONZF01000009.1"/>
</dbReference>
<dbReference type="InterPro" id="IPR050697">
    <property type="entry name" value="Adenylyl/Guanylyl_Cyclase_3/4"/>
</dbReference>
<dbReference type="PANTHER" id="PTHR43081:SF18">
    <property type="entry name" value="BLL7624 PROTEIN"/>
    <property type="match status" value="1"/>
</dbReference>
<dbReference type="GO" id="GO:0035556">
    <property type="term" value="P:intracellular signal transduction"/>
    <property type="evidence" value="ECO:0007669"/>
    <property type="project" value="InterPro"/>
</dbReference>
<dbReference type="InterPro" id="IPR029787">
    <property type="entry name" value="Nucleotide_cyclase"/>
</dbReference>
<feature type="domain" description="Guanylate cyclase" evidence="1">
    <location>
        <begin position="118"/>
        <end position="253"/>
    </location>
</feature>
<keyword evidence="2" id="KW-0456">Lyase</keyword>
<dbReference type="Pfam" id="PF00211">
    <property type="entry name" value="Guanylate_cyc"/>
    <property type="match status" value="1"/>
</dbReference>
<dbReference type="InterPro" id="IPR001054">
    <property type="entry name" value="A/G_cyclase"/>
</dbReference>
<dbReference type="Proteomes" id="UP000244912">
    <property type="component" value="Unassembled WGS sequence"/>
</dbReference>
<keyword evidence="3" id="KW-1185">Reference proteome</keyword>
<dbReference type="PANTHER" id="PTHR43081">
    <property type="entry name" value="ADENYLATE CYCLASE, TERMINAL-DIFFERENTIATION SPECIFIC-RELATED"/>
    <property type="match status" value="1"/>
</dbReference>
<dbReference type="EC" id="4.6.1.1" evidence="2"/>
<dbReference type="SMART" id="SM00044">
    <property type="entry name" value="CYCc"/>
    <property type="match status" value="1"/>
</dbReference>
<dbReference type="SUPFAM" id="SSF55073">
    <property type="entry name" value="Nucleotide cyclase"/>
    <property type="match status" value="1"/>
</dbReference>
<protein>
    <submittedName>
        <fullName evidence="2">Adenylate cyclase 1</fullName>
        <ecNumber evidence="2">4.6.1.1</ecNumber>
    </submittedName>
</protein>
<dbReference type="GO" id="GO:0006171">
    <property type="term" value="P:cAMP biosynthetic process"/>
    <property type="evidence" value="ECO:0007669"/>
    <property type="project" value="TreeGrafter"/>
</dbReference>
<dbReference type="PROSITE" id="PS50125">
    <property type="entry name" value="GUANYLATE_CYCLASE_2"/>
    <property type="match status" value="1"/>
</dbReference>
<reference evidence="2 3" key="1">
    <citation type="submission" date="2018-03" db="EMBL/GenBank/DDBJ databases">
        <authorList>
            <person name="Keele B.F."/>
        </authorList>
    </citation>
    <scope>NUCLEOTIDE SEQUENCE [LARGE SCALE GENOMIC DNA]</scope>
    <source>
        <strain evidence="2 3">CECT 8504</strain>
    </source>
</reference>
<dbReference type="Gene3D" id="3.30.70.1230">
    <property type="entry name" value="Nucleotide cyclase"/>
    <property type="match status" value="1"/>
</dbReference>
<dbReference type="CDD" id="cd07302">
    <property type="entry name" value="CHD"/>
    <property type="match status" value="1"/>
</dbReference>
<gene>
    <name evidence="2" type="primary">cyaA</name>
    <name evidence="2" type="ORF">PAA8504_03309</name>
</gene>
<proteinExistence type="predicted"/>
<evidence type="ECO:0000259" key="1">
    <source>
        <dbReference type="PROSITE" id="PS50125"/>
    </source>
</evidence>
<sequence>MNGQDDLFDRETALLDQAQARLRTDGAGTDPDLRALTEGYARLLKTLRRLMRLSDRNERALAEMAERHEAAATDAAMKARALETLSGKLGKYLSPQVYASIFEGRQDVRLTAQRRKLTVFFSDLVGFTELTDRMEAEDMTLLLNTYLTEMAEIATAHGATIDKFIGDAVMCFFGDPETRGVAEDARAAVAMATAMRDRIETLSDGWRREGLVEGLQARMGLHTGYCAVGNFGSEARMDYTIVGGTVNLASRLEAAARPGEILISRETRAHLGDDMSCEPGGVLDVRGVAYPVEVYRILPTAARARVLMDAPHMSLRIDPDAADPEARAQARAALAEALRAMDG</sequence>
<evidence type="ECO:0000313" key="3">
    <source>
        <dbReference type="Proteomes" id="UP000244912"/>
    </source>
</evidence>
<name>A0A2R8BZ71_9RHOB</name>